<keyword evidence="3 5" id="KW-0238">DNA-binding</keyword>
<dbReference type="Gene3D" id="1.10.150.130">
    <property type="match status" value="1"/>
</dbReference>
<dbReference type="InterPro" id="IPR010998">
    <property type="entry name" value="Integrase_recombinase_N"/>
</dbReference>
<evidence type="ECO:0000256" key="4">
    <source>
        <dbReference type="ARBA" id="ARBA00023172"/>
    </source>
</evidence>
<dbReference type="Gene3D" id="1.10.443.10">
    <property type="entry name" value="Intergrase catalytic core"/>
    <property type="match status" value="1"/>
</dbReference>
<keyword evidence="4" id="KW-0233">DNA recombination</keyword>
<dbReference type="PANTHER" id="PTHR30349:SF41">
    <property type="entry name" value="INTEGRASE_RECOMBINASE PROTEIN MJ0367-RELATED"/>
    <property type="match status" value="1"/>
</dbReference>
<accession>A0A2A2EPF4</accession>
<keyword evidence="8" id="KW-1185">Reference proteome</keyword>
<sequence>MAIREKFNYKLMRLDTSSSDEFGMPWVVDDTQNAIYDCPQIFHENGEPWVEANIYAIQRLAAGKNIETVNALMNHLRDYAEFLEGVGVDWRHFPNKKKQRCLVRYRGHLIERRDEGGLSPSTTSARMSAVVAFYRWAHREGLIERENLWEDKQQVISRYTLVGLKRTIAITSSDLAIPNRKRPGASVEDGLLPLSNTSRKTLLAFLKRQGMTELYLMFAIGFYTGARIETIRTLRLSTLESARSDPSIDNLQRVPVGPPTQVKTKFGVSGDLLFPSSIIVLLQEYAMSARRLVRQARATGEEKSLLFLTTRGRKYEEGSFTRLMSELRKKLMKNGHVEFGRLKFHQSRATFGTQLMRLCLETMERTDDAIIFVRDAMLHKDESTTWKYIRFVQSDPIKEKLSDQFFDFFSGRENDSDALIEDVINE</sequence>
<evidence type="ECO:0000256" key="2">
    <source>
        <dbReference type="ARBA" id="ARBA00022908"/>
    </source>
</evidence>
<dbReference type="InterPro" id="IPR011010">
    <property type="entry name" value="DNA_brk_join_enz"/>
</dbReference>
<keyword evidence="2" id="KW-0229">DNA integration</keyword>
<dbReference type="InterPro" id="IPR050090">
    <property type="entry name" value="Tyrosine_recombinase_XerCD"/>
</dbReference>
<comment type="caution">
    <text evidence="7">The sequence shown here is derived from an EMBL/GenBank/DDBJ whole genome shotgun (WGS) entry which is preliminary data.</text>
</comment>
<dbReference type="InterPro" id="IPR013762">
    <property type="entry name" value="Integrase-like_cat_sf"/>
</dbReference>
<dbReference type="PROSITE" id="PS51900">
    <property type="entry name" value="CB"/>
    <property type="match status" value="1"/>
</dbReference>
<dbReference type="SUPFAM" id="SSF56349">
    <property type="entry name" value="DNA breaking-rejoining enzymes"/>
    <property type="match status" value="1"/>
</dbReference>
<dbReference type="Pfam" id="PF00589">
    <property type="entry name" value="Phage_integrase"/>
    <property type="match status" value="1"/>
</dbReference>
<dbReference type="OrthoDB" id="8823540at2"/>
<gene>
    <name evidence="7" type="ORF">CK498_23845</name>
</gene>
<dbReference type="PANTHER" id="PTHR30349">
    <property type="entry name" value="PHAGE INTEGRASE-RELATED"/>
    <property type="match status" value="1"/>
</dbReference>
<evidence type="ECO:0000256" key="1">
    <source>
        <dbReference type="ARBA" id="ARBA00008857"/>
    </source>
</evidence>
<evidence type="ECO:0000313" key="8">
    <source>
        <dbReference type="Proteomes" id="UP000217771"/>
    </source>
</evidence>
<dbReference type="InterPro" id="IPR004107">
    <property type="entry name" value="Integrase_SAM-like_N"/>
</dbReference>
<comment type="similarity">
    <text evidence="1">Belongs to the 'phage' integrase family.</text>
</comment>
<protein>
    <submittedName>
        <fullName evidence="7">Integrase</fullName>
    </submittedName>
</protein>
<dbReference type="AlphaFoldDB" id="A0A2A2EPF4"/>
<dbReference type="Proteomes" id="UP000217771">
    <property type="component" value="Unassembled WGS sequence"/>
</dbReference>
<reference evidence="7 8" key="1">
    <citation type="submission" date="2017-08" db="EMBL/GenBank/DDBJ databases">
        <title>Halomonas alkalisoli sp. nov., isolated from saline alkaline soil.</title>
        <authorList>
            <person name="Wang D."/>
            <person name="Zhang G."/>
        </authorList>
    </citation>
    <scope>NUCLEOTIDE SEQUENCE [LARGE SCALE GENOMIC DNA]</scope>
    <source>
        <strain evidence="7 8">WRN001</strain>
    </source>
</reference>
<dbReference type="GO" id="GO:0015074">
    <property type="term" value="P:DNA integration"/>
    <property type="evidence" value="ECO:0007669"/>
    <property type="project" value="UniProtKB-KW"/>
</dbReference>
<dbReference type="CDD" id="cd00397">
    <property type="entry name" value="DNA_BRE_C"/>
    <property type="match status" value="1"/>
</dbReference>
<evidence type="ECO:0000313" key="7">
    <source>
        <dbReference type="EMBL" id="PAU74237.1"/>
    </source>
</evidence>
<name>A0A2A2EPF4_9GAMM</name>
<dbReference type="InterPro" id="IPR044068">
    <property type="entry name" value="CB"/>
</dbReference>
<dbReference type="Pfam" id="PF02899">
    <property type="entry name" value="Phage_int_SAM_1"/>
    <property type="match status" value="1"/>
</dbReference>
<dbReference type="GO" id="GO:0003677">
    <property type="term" value="F:DNA binding"/>
    <property type="evidence" value="ECO:0007669"/>
    <property type="project" value="UniProtKB-UniRule"/>
</dbReference>
<dbReference type="EMBL" id="NSKB01000013">
    <property type="protein sequence ID" value="PAU74237.1"/>
    <property type="molecule type" value="Genomic_DNA"/>
</dbReference>
<dbReference type="InterPro" id="IPR002104">
    <property type="entry name" value="Integrase_catalytic"/>
</dbReference>
<evidence type="ECO:0000256" key="5">
    <source>
        <dbReference type="PROSITE-ProRule" id="PRU01248"/>
    </source>
</evidence>
<organism evidence="7 8">
    <name type="scientific">Halomonas salipaludis</name>
    <dbReference type="NCBI Taxonomy" id="2032625"/>
    <lineage>
        <taxon>Bacteria</taxon>
        <taxon>Pseudomonadati</taxon>
        <taxon>Pseudomonadota</taxon>
        <taxon>Gammaproteobacteria</taxon>
        <taxon>Oceanospirillales</taxon>
        <taxon>Halomonadaceae</taxon>
        <taxon>Halomonas</taxon>
    </lineage>
</organism>
<evidence type="ECO:0000256" key="3">
    <source>
        <dbReference type="ARBA" id="ARBA00023125"/>
    </source>
</evidence>
<dbReference type="GO" id="GO:0006310">
    <property type="term" value="P:DNA recombination"/>
    <property type="evidence" value="ECO:0007669"/>
    <property type="project" value="UniProtKB-KW"/>
</dbReference>
<feature type="domain" description="Core-binding (CB)" evidence="6">
    <location>
        <begin position="44"/>
        <end position="138"/>
    </location>
</feature>
<evidence type="ECO:0000259" key="6">
    <source>
        <dbReference type="PROSITE" id="PS51900"/>
    </source>
</evidence>
<proteinExistence type="inferred from homology"/>